<dbReference type="Proteomes" id="UP001196413">
    <property type="component" value="Unassembled WGS sequence"/>
</dbReference>
<reference evidence="1" key="1">
    <citation type="submission" date="2021-06" db="EMBL/GenBank/DDBJ databases">
        <title>Parelaphostrongylus tenuis whole genome reference sequence.</title>
        <authorList>
            <person name="Garwood T.J."/>
            <person name="Larsen P.A."/>
            <person name="Fountain-Jones N.M."/>
            <person name="Garbe J.R."/>
            <person name="Macchietto M.G."/>
            <person name="Kania S.A."/>
            <person name="Gerhold R.W."/>
            <person name="Richards J.E."/>
            <person name="Wolf T.M."/>
        </authorList>
    </citation>
    <scope>NUCLEOTIDE SEQUENCE</scope>
    <source>
        <strain evidence="1">MNPRO001-30</strain>
        <tissue evidence="1">Meninges</tissue>
    </source>
</reference>
<gene>
    <name evidence="1" type="ORF">KIN20_025321</name>
</gene>
<protein>
    <submittedName>
        <fullName evidence="1">Uncharacterized protein</fullName>
    </submittedName>
</protein>
<keyword evidence="2" id="KW-1185">Reference proteome</keyword>
<sequence length="171" mass="20255">MGRAASTEARHIHYGIDTSAFIGTRKQKVAFMSTMMLSRRWATHLMPRITLIDKLKTALADLSVKQLQCQKKRPSGGRGNKIEFMTNLTRLNLKPNVHFFKCDVRMYIVYERDGRKHFQKLTKQTKYDFPEQQRKTLTLIIYKQFIEQFSDVFTRDGILFYDCAHYFFLLK</sequence>
<organism evidence="1 2">
    <name type="scientific">Parelaphostrongylus tenuis</name>
    <name type="common">Meningeal worm</name>
    <dbReference type="NCBI Taxonomy" id="148309"/>
    <lineage>
        <taxon>Eukaryota</taxon>
        <taxon>Metazoa</taxon>
        <taxon>Ecdysozoa</taxon>
        <taxon>Nematoda</taxon>
        <taxon>Chromadorea</taxon>
        <taxon>Rhabditida</taxon>
        <taxon>Rhabditina</taxon>
        <taxon>Rhabditomorpha</taxon>
        <taxon>Strongyloidea</taxon>
        <taxon>Metastrongylidae</taxon>
        <taxon>Parelaphostrongylus</taxon>
    </lineage>
</organism>
<dbReference type="EMBL" id="JAHQIW010005172">
    <property type="protein sequence ID" value="KAJ1365097.1"/>
    <property type="molecule type" value="Genomic_DNA"/>
</dbReference>
<name>A0AAD5QX74_PARTN</name>
<evidence type="ECO:0000313" key="2">
    <source>
        <dbReference type="Proteomes" id="UP001196413"/>
    </source>
</evidence>
<accession>A0AAD5QX74</accession>
<proteinExistence type="predicted"/>
<dbReference type="AlphaFoldDB" id="A0AAD5QX74"/>
<evidence type="ECO:0000313" key="1">
    <source>
        <dbReference type="EMBL" id="KAJ1365097.1"/>
    </source>
</evidence>
<comment type="caution">
    <text evidence="1">The sequence shown here is derived from an EMBL/GenBank/DDBJ whole genome shotgun (WGS) entry which is preliminary data.</text>
</comment>